<dbReference type="OrthoDB" id="9181325at2"/>
<comment type="caution">
    <text evidence="1">The sequence shown here is derived from an EMBL/GenBank/DDBJ whole genome shotgun (WGS) entry which is preliminary data.</text>
</comment>
<dbReference type="AlphaFoldDB" id="A0A562RDX8"/>
<gene>
    <name evidence="1" type="ORF">LZ24_02750</name>
</gene>
<protein>
    <recommendedName>
        <fullName evidence="3">Class 3 adenylate cyclase</fullName>
    </recommendedName>
</protein>
<dbReference type="RefSeq" id="WP_144686009.1">
    <property type="nucleotide sequence ID" value="NZ_VLLC01000026.1"/>
</dbReference>
<evidence type="ECO:0008006" key="3">
    <source>
        <dbReference type="Google" id="ProtNLM"/>
    </source>
</evidence>
<keyword evidence="2" id="KW-1185">Reference proteome</keyword>
<evidence type="ECO:0000313" key="1">
    <source>
        <dbReference type="EMBL" id="TWI67218.1"/>
    </source>
</evidence>
<organism evidence="1 2">
    <name type="scientific">Desulfobotulus alkaliphilus</name>
    <dbReference type="NCBI Taxonomy" id="622671"/>
    <lineage>
        <taxon>Bacteria</taxon>
        <taxon>Pseudomonadati</taxon>
        <taxon>Thermodesulfobacteriota</taxon>
        <taxon>Desulfobacteria</taxon>
        <taxon>Desulfobacterales</taxon>
        <taxon>Desulfobacteraceae</taxon>
        <taxon>Desulfobotulus</taxon>
    </lineage>
</organism>
<proteinExistence type="predicted"/>
<reference evidence="1 2" key="1">
    <citation type="submission" date="2019-07" db="EMBL/GenBank/DDBJ databases">
        <title>Genome sequencing of 100 strains of the haloalkaliphilic chemolithoautotrophic sulfur-oxidizing bacterium Thioalkalivibrio.</title>
        <authorList>
            <person name="Muyzer G."/>
        </authorList>
    </citation>
    <scope>NUCLEOTIDE SEQUENCE [LARGE SCALE GENOMIC DNA]</scope>
    <source>
        <strain evidence="1 2">ASO4-4</strain>
    </source>
</reference>
<accession>A0A562RDX8</accession>
<evidence type="ECO:0000313" key="2">
    <source>
        <dbReference type="Proteomes" id="UP000318307"/>
    </source>
</evidence>
<name>A0A562RDX8_9BACT</name>
<sequence>MAIELKQHYVAFLDILGFTAMVRSDVTSENQPHLGKLFRCHQSAGNIFKDDPYCTVTQFSDSIVVAKPFEVNGFEWFATKVAEYQRLLLDEGLICRGGIAVNKHFSNGTFTFSAGLIDAYFVESTVARFPRVVVSRDLIDLIYPDQDEYPKFLIKEDDGLVFVDYLGLFKDQGTEKLTTSIVEIVLGLTASKRPSLREKGMWLSSYSDAVLGTELTPPRFTGGNIEKGVGGQLK</sequence>
<dbReference type="Proteomes" id="UP000318307">
    <property type="component" value="Unassembled WGS sequence"/>
</dbReference>
<dbReference type="EMBL" id="VLLC01000026">
    <property type="protein sequence ID" value="TWI67218.1"/>
    <property type="molecule type" value="Genomic_DNA"/>
</dbReference>